<accession>A0A4S8YRE7</accession>
<feature type="region of interest" description="Disordered" evidence="1">
    <location>
        <begin position="112"/>
        <end position="139"/>
    </location>
</feature>
<proteinExistence type="predicted"/>
<evidence type="ECO:0000313" key="2">
    <source>
        <dbReference type="EMBL" id="THW53927.1"/>
    </source>
</evidence>
<comment type="caution">
    <text evidence="2">The sequence shown here is derived from an EMBL/GenBank/DDBJ whole genome shotgun (WGS) entry which is preliminary data.</text>
</comment>
<sequence>DYSFYAGPLIKCPYYATTKYAYIPLDDYSAKAFNCLVRYYYVLDAFITIRASYRLKVYVARERAYFLRYLNTTEYDPNSYIGNVYLRKDANKVKRSPLAITAFYKEPIVAAAPNDSNDDKDSEDSNSSNSFASDIDEYY</sequence>
<name>A0A4S8YRE7_AURPU</name>
<reference evidence="2 3" key="1">
    <citation type="submission" date="2018-10" db="EMBL/GenBank/DDBJ databases">
        <title>Fifty Aureobasidium pullulans genomes reveal a recombining polyextremotolerant generalist.</title>
        <authorList>
            <person name="Gostincar C."/>
            <person name="Turk M."/>
            <person name="Zajc J."/>
            <person name="Gunde-Cimerman N."/>
        </authorList>
    </citation>
    <scope>NUCLEOTIDE SEQUENCE [LARGE SCALE GENOMIC DNA]</scope>
    <source>
        <strain evidence="2 3">EXF-10751</strain>
    </source>
</reference>
<dbReference type="Proteomes" id="UP000310421">
    <property type="component" value="Unassembled WGS sequence"/>
</dbReference>
<protein>
    <submittedName>
        <fullName evidence="2">Uncharacterized protein</fullName>
    </submittedName>
</protein>
<dbReference type="AlphaFoldDB" id="A0A4S8YRE7"/>
<evidence type="ECO:0000313" key="3">
    <source>
        <dbReference type="Proteomes" id="UP000310421"/>
    </source>
</evidence>
<dbReference type="EMBL" id="QZAN01000330">
    <property type="protein sequence ID" value="THW53927.1"/>
    <property type="molecule type" value="Genomic_DNA"/>
</dbReference>
<gene>
    <name evidence="2" type="ORF">D6D20_10529</name>
</gene>
<evidence type="ECO:0000256" key="1">
    <source>
        <dbReference type="SAM" id="MobiDB-lite"/>
    </source>
</evidence>
<organism evidence="2 3">
    <name type="scientific">Aureobasidium pullulans</name>
    <name type="common">Black yeast</name>
    <name type="synonym">Pullularia pullulans</name>
    <dbReference type="NCBI Taxonomy" id="5580"/>
    <lineage>
        <taxon>Eukaryota</taxon>
        <taxon>Fungi</taxon>
        <taxon>Dikarya</taxon>
        <taxon>Ascomycota</taxon>
        <taxon>Pezizomycotina</taxon>
        <taxon>Dothideomycetes</taxon>
        <taxon>Dothideomycetidae</taxon>
        <taxon>Dothideales</taxon>
        <taxon>Saccotheciaceae</taxon>
        <taxon>Aureobasidium</taxon>
    </lineage>
</organism>
<feature type="non-terminal residue" evidence="2">
    <location>
        <position position="1"/>
    </location>
</feature>